<dbReference type="Gene3D" id="1.10.8.10">
    <property type="entry name" value="DNA helicase RuvA subunit, C-terminal domain"/>
    <property type="match status" value="1"/>
</dbReference>
<evidence type="ECO:0000259" key="6">
    <source>
        <dbReference type="Pfam" id="PF07499"/>
    </source>
</evidence>
<protein>
    <submittedName>
        <fullName evidence="7">Unannotated protein</fullName>
    </submittedName>
</protein>
<keyword evidence="4" id="KW-0234">DNA repair</keyword>
<dbReference type="EMBL" id="CAFBLP010000010">
    <property type="protein sequence ID" value="CAB4867069.1"/>
    <property type="molecule type" value="Genomic_DNA"/>
</dbReference>
<accession>A0A6J7DF69</accession>
<dbReference type="GO" id="GO:0006310">
    <property type="term" value="P:DNA recombination"/>
    <property type="evidence" value="ECO:0007669"/>
    <property type="project" value="InterPro"/>
</dbReference>
<reference evidence="7" key="1">
    <citation type="submission" date="2020-05" db="EMBL/GenBank/DDBJ databases">
        <authorList>
            <person name="Chiriac C."/>
            <person name="Salcher M."/>
            <person name="Ghai R."/>
            <person name="Kavagutti S V."/>
        </authorList>
    </citation>
    <scope>NUCLEOTIDE SEQUENCE</scope>
</reference>
<feature type="domain" description="Holliday junction DNA helicase RuvA C-terminal" evidence="6">
    <location>
        <begin position="151"/>
        <end position="193"/>
    </location>
</feature>
<evidence type="ECO:0000256" key="1">
    <source>
        <dbReference type="ARBA" id="ARBA00022490"/>
    </source>
</evidence>
<keyword evidence="3" id="KW-0238">DNA-binding</keyword>
<proteinExistence type="inferred from homology"/>
<dbReference type="InterPro" id="IPR013849">
    <property type="entry name" value="DNA_helicase_Holl-junc_RuvA_I"/>
</dbReference>
<organism evidence="7">
    <name type="scientific">freshwater metagenome</name>
    <dbReference type="NCBI Taxonomy" id="449393"/>
    <lineage>
        <taxon>unclassified sequences</taxon>
        <taxon>metagenomes</taxon>
        <taxon>ecological metagenomes</taxon>
    </lineage>
</organism>
<sequence length="198" mass="20923">MIGSLRGVVLERGADTEVLLEVAGVGYLITVTPRTLGELEPGANVFVHVHHHIREDAQTLFGFLRREERATFQILIATHGVGPALAMAILGTHTPSALIDIVTSADNASLCLVPGVGKKTAERLLVELKNRLNLPMLDPVGASVAGGGSSVLGDVREALYGLGYAPEEVRDALRELPPGESAATLLREALQLLGARRA</sequence>
<dbReference type="InterPro" id="IPR012340">
    <property type="entry name" value="NA-bd_OB-fold"/>
</dbReference>
<evidence type="ECO:0000256" key="3">
    <source>
        <dbReference type="ARBA" id="ARBA00023125"/>
    </source>
</evidence>
<dbReference type="InterPro" id="IPR010994">
    <property type="entry name" value="RuvA_2-like"/>
</dbReference>
<dbReference type="Pfam" id="PF14520">
    <property type="entry name" value="HHH_5"/>
    <property type="match status" value="1"/>
</dbReference>
<dbReference type="SUPFAM" id="SSF47781">
    <property type="entry name" value="RuvA domain 2-like"/>
    <property type="match status" value="1"/>
</dbReference>
<dbReference type="AlphaFoldDB" id="A0A6J7DF69"/>
<name>A0A6J7DF69_9ZZZZ</name>
<dbReference type="Pfam" id="PF01330">
    <property type="entry name" value="RuvA_N"/>
    <property type="match status" value="1"/>
</dbReference>
<dbReference type="SUPFAM" id="SSF46929">
    <property type="entry name" value="DNA helicase RuvA subunit, C-terminal domain"/>
    <property type="match status" value="1"/>
</dbReference>
<dbReference type="GO" id="GO:0006281">
    <property type="term" value="P:DNA repair"/>
    <property type="evidence" value="ECO:0007669"/>
    <property type="project" value="UniProtKB-KW"/>
</dbReference>
<evidence type="ECO:0000259" key="5">
    <source>
        <dbReference type="Pfam" id="PF01330"/>
    </source>
</evidence>
<dbReference type="SUPFAM" id="SSF50249">
    <property type="entry name" value="Nucleic acid-binding proteins"/>
    <property type="match status" value="1"/>
</dbReference>
<dbReference type="InterPro" id="IPR036267">
    <property type="entry name" value="RuvA_C_sf"/>
</dbReference>
<dbReference type="CDD" id="cd14332">
    <property type="entry name" value="UBA_RuvA_C"/>
    <property type="match status" value="1"/>
</dbReference>
<evidence type="ECO:0000256" key="4">
    <source>
        <dbReference type="ARBA" id="ARBA00023204"/>
    </source>
</evidence>
<dbReference type="Gene3D" id="2.40.50.140">
    <property type="entry name" value="Nucleic acid-binding proteins"/>
    <property type="match status" value="1"/>
</dbReference>
<dbReference type="InterPro" id="IPR011114">
    <property type="entry name" value="RuvA_C"/>
</dbReference>
<dbReference type="Gene3D" id="1.10.150.20">
    <property type="entry name" value="5' to 3' exonuclease, C-terminal subdomain"/>
    <property type="match status" value="1"/>
</dbReference>
<feature type="domain" description="DNA helicase Holliday junction RuvA type" evidence="5">
    <location>
        <begin position="1"/>
        <end position="62"/>
    </location>
</feature>
<dbReference type="Pfam" id="PF07499">
    <property type="entry name" value="RuvA_C"/>
    <property type="match status" value="1"/>
</dbReference>
<dbReference type="HAMAP" id="MF_00031">
    <property type="entry name" value="DNA_HJ_migration_RuvA"/>
    <property type="match status" value="1"/>
</dbReference>
<dbReference type="GO" id="GO:0009378">
    <property type="term" value="F:four-way junction helicase activity"/>
    <property type="evidence" value="ECO:0007669"/>
    <property type="project" value="InterPro"/>
</dbReference>
<dbReference type="NCBIfam" id="TIGR00084">
    <property type="entry name" value="ruvA"/>
    <property type="match status" value="1"/>
</dbReference>
<dbReference type="GO" id="GO:0005524">
    <property type="term" value="F:ATP binding"/>
    <property type="evidence" value="ECO:0007669"/>
    <property type="project" value="InterPro"/>
</dbReference>
<keyword evidence="2" id="KW-0227">DNA damage</keyword>
<evidence type="ECO:0000256" key="2">
    <source>
        <dbReference type="ARBA" id="ARBA00022763"/>
    </source>
</evidence>
<dbReference type="GO" id="GO:0003677">
    <property type="term" value="F:DNA binding"/>
    <property type="evidence" value="ECO:0007669"/>
    <property type="project" value="UniProtKB-KW"/>
</dbReference>
<dbReference type="GO" id="GO:0009379">
    <property type="term" value="C:Holliday junction helicase complex"/>
    <property type="evidence" value="ECO:0007669"/>
    <property type="project" value="InterPro"/>
</dbReference>
<keyword evidence="1" id="KW-0963">Cytoplasm</keyword>
<evidence type="ECO:0000313" key="7">
    <source>
        <dbReference type="EMBL" id="CAB4867069.1"/>
    </source>
</evidence>
<dbReference type="InterPro" id="IPR000085">
    <property type="entry name" value="RuvA"/>
</dbReference>
<gene>
    <name evidence="7" type="ORF">UFOPK3376_00598</name>
</gene>